<proteinExistence type="predicted"/>
<sequence>MTVDNESQTIESNSEAELSLRGDASTDNRGGFIRSRTWIPARLTQTMWTLWIVSVCALIIWMWRGGTFDVTRDIDTGWISTQLFSVDGVTLIIWVAATFFSGIVHSYTRRYLAGEQHQNRFFVFAFGFTLAVIVLVVANHIVLFTLSWVLMGLLMTALIGHNRGWPQAQMAASLARRYFLISGMLIAAAGVGLWWTADTVTISAAVQTDVIAGLSPLTIAGITTALVLAAMIQSALIPFHTWMLSSMTAPTPASALMHAGFVNAGGILLVRFGPIIEADARALILIMLIGALSALGGKFLKTVQSDAKRKLGCSTIGQMGFMIMQVGLGFFAAAIAHLILHGFYKAYQFLSVGDTIKHLNPETVGEHTETERSLTVRDIIITITVAIIGGGIFTLITGKGAALNSGLLLSGLIVITTLHATQRMLQHTAVPRHLRYGAIVIVFIPAIAVYGILYTGIATIMQAGGLPPAVPTELTIAHGVVAGAFLISYVAIETEIYRRSNRLYVLLMNLSQPPGETLLTTTEEYDDH</sequence>
<evidence type="ECO:0000259" key="8">
    <source>
        <dbReference type="Pfam" id="PF00662"/>
    </source>
</evidence>
<feature type="transmembrane region" description="Helical" evidence="6">
    <location>
        <begin position="217"/>
        <end position="243"/>
    </location>
</feature>
<dbReference type="Pfam" id="PF00361">
    <property type="entry name" value="Proton_antipo_M"/>
    <property type="match status" value="1"/>
</dbReference>
<organism evidence="9 10">
    <name type="scientific">Haloquadratum walsbyi J07HQW1</name>
    <dbReference type="NCBI Taxonomy" id="1238424"/>
    <lineage>
        <taxon>Archaea</taxon>
        <taxon>Methanobacteriati</taxon>
        <taxon>Methanobacteriota</taxon>
        <taxon>Stenosarchaea group</taxon>
        <taxon>Halobacteria</taxon>
        <taxon>Halobacteriales</taxon>
        <taxon>Haloferacaceae</taxon>
        <taxon>Haloquadratum</taxon>
    </lineage>
</organism>
<feature type="transmembrane region" description="Helical" evidence="6">
    <location>
        <begin position="282"/>
        <end position="300"/>
    </location>
</feature>
<gene>
    <name evidence="9" type="ORF">J07HQW1_02544</name>
</gene>
<dbReference type="Pfam" id="PF00662">
    <property type="entry name" value="Proton_antipo_N"/>
    <property type="match status" value="1"/>
</dbReference>
<evidence type="ECO:0000256" key="2">
    <source>
        <dbReference type="ARBA" id="ARBA00022692"/>
    </source>
</evidence>
<dbReference type="STRING" id="1238424.J07HQW1_02544"/>
<evidence type="ECO:0000256" key="6">
    <source>
        <dbReference type="SAM" id="Phobius"/>
    </source>
</evidence>
<feature type="transmembrane region" description="Helical" evidence="6">
    <location>
        <begin position="121"/>
        <end position="142"/>
    </location>
</feature>
<protein>
    <submittedName>
        <fullName evidence="9">NADH:ubiquinone oxidoreductase subunit 5 (Chain L)/multisubunit Na+/H+ antiporter, MnhA subunit</fullName>
    </submittedName>
</protein>
<keyword evidence="3 6" id="KW-1133">Transmembrane helix</keyword>
<feature type="transmembrane region" description="Helical" evidence="6">
    <location>
        <begin position="401"/>
        <end position="421"/>
    </location>
</feature>
<feature type="domain" description="NADH-Ubiquinone oxidoreductase (complex I) chain 5 N-terminal" evidence="8">
    <location>
        <begin position="84"/>
        <end position="122"/>
    </location>
</feature>
<feature type="transmembrane region" description="Helical" evidence="6">
    <location>
        <begin position="255"/>
        <end position="276"/>
    </location>
</feature>
<feature type="region of interest" description="Disordered" evidence="5">
    <location>
        <begin position="1"/>
        <end position="23"/>
    </location>
</feature>
<dbReference type="InterPro" id="IPR001750">
    <property type="entry name" value="ND/Mrp_TM"/>
</dbReference>
<dbReference type="InterPro" id="IPR003945">
    <property type="entry name" value="NU5C-like"/>
</dbReference>
<accession>U1N749</accession>
<evidence type="ECO:0000256" key="4">
    <source>
        <dbReference type="ARBA" id="ARBA00023136"/>
    </source>
</evidence>
<dbReference type="InterPro" id="IPR001516">
    <property type="entry name" value="Proton_antipo_N"/>
</dbReference>
<dbReference type="HOGENOM" id="CLU_007100_11_2_2"/>
<comment type="subcellular location">
    <subcellularLocation>
        <location evidence="1">Membrane</location>
        <topology evidence="1">Multi-pass membrane protein</topology>
    </subcellularLocation>
</comment>
<feature type="transmembrane region" description="Helical" evidence="6">
    <location>
        <begin position="43"/>
        <end position="63"/>
    </location>
</feature>
<dbReference type="GO" id="GO:0016020">
    <property type="term" value="C:membrane"/>
    <property type="evidence" value="ECO:0007669"/>
    <property type="project" value="UniProtKB-SubCell"/>
</dbReference>
<dbReference type="GO" id="GO:0003954">
    <property type="term" value="F:NADH dehydrogenase activity"/>
    <property type="evidence" value="ECO:0007669"/>
    <property type="project" value="TreeGrafter"/>
</dbReference>
<evidence type="ECO:0000259" key="7">
    <source>
        <dbReference type="Pfam" id="PF00361"/>
    </source>
</evidence>
<keyword evidence="9" id="KW-0830">Ubiquinone</keyword>
<dbReference type="PANTHER" id="PTHR42829:SF1">
    <property type="entry name" value="INORGANIC CARBON TRANSPORTER SUBUNIT DABB-RELATED"/>
    <property type="match status" value="1"/>
</dbReference>
<dbReference type="Proteomes" id="UP000030649">
    <property type="component" value="Unassembled WGS sequence"/>
</dbReference>
<dbReference type="PRINTS" id="PR01434">
    <property type="entry name" value="NADHDHGNASE5"/>
</dbReference>
<dbReference type="AlphaFoldDB" id="U1N749"/>
<feature type="compositionally biased region" description="Polar residues" evidence="5">
    <location>
        <begin position="1"/>
        <end position="16"/>
    </location>
</feature>
<dbReference type="PANTHER" id="PTHR42829">
    <property type="entry name" value="NADH-UBIQUINONE OXIDOREDUCTASE CHAIN 5"/>
    <property type="match status" value="1"/>
</dbReference>
<dbReference type="GO" id="GO:0042773">
    <property type="term" value="P:ATP synthesis coupled electron transport"/>
    <property type="evidence" value="ECO:0007669"/>
    <property type="project" value="InterPro"/>
</dbReference>
<feature type="transmembrane region" description="Helical" evidence="6">
    <location>
        <begin position="433"/>
        <end position="454"/>
    </location>
</feature>
<evidence type="ECO:0000313" key="10">
    <source>
        <dbReference type="Proteomes" id="UP000030649"/>
    </source>
</evidence>
<evidence type="ECO:0000256" key="1">
    <source>
        <dbReference type="ARBA" id="ARBA00004141"/>
    </source>
</evidence>
<name>U1N749_9EURY</name>
<evidence type="ECO:0000256" key="3">
    <source>
        <dbReference type="ARBA" id="ARBA00022989"/>
    </source>
</evidence>
<feature type="domain" description="NADH:quinone oxidoreductase/Mrp antiporter transmembrane" evidence="7">
    <location>
        <begin position="138"/>
        <end position="360"/>
    </location>
</feature>
<feature type="transmembrane region" description="Helical" evidence="6">
    <location>
        <begin position="178"/>
        <end position="197"/>
    </location>
</feature>
<keyword evidence="2 6" id="KW-0812">Transmembrane</keyword>
<evidence type="ECO:0000256" key="5">
    <source>
        <dbReference type="SAM" id="MobiDB-lite"/>
    </source>
</evidence>
<reference evidence="9 10" key="1">
    <citation type="journal article" date="2013" name="PLoS ONE">
        <title>Assembly-driven community genomics of a hypersaline microbial ecosystem.</title>
        <authorList>
            <person name="Podell S."/>
            <person name="Ugalde J.A."/>
            <person name="Narasingarao P."/>
            <person name="Banfield J.F."/>
            <person name="Heidelberg K.B."/>
            <person name="Allen E.E."/>
        </authorList>
    </citation>
    <scope>NUCLEOTIDE SEQUENCE [LARGE SCALE GENOMIC DNA]</scope>
    <source>
        <strain evidence="10">J07HQW1</strain>
    </source>
</reference>
<evidence type="ECO:0000313" key="9">
    <source>
        <dbReference type="EMBL" id="ERG92500.1"/>
    </source>
</evidence>
<feature type="transmembrane region" description="Helical" evidence="6">
    <location>
        <begin position="83"/>
        <end position="100"/>
    </location>
</feature>
<feature type="transmembrane region" description="Helical" evidence="6">
    <location>
        <begin position="474"/>
        <end position="492"/>
    </location>
</feature>
<dbReference type="EMBL" id="KE356560">
    <property type="protein sequence ID" value="ERG92500.1"/>
    <property type="molecule type" value="Genomic_DNA"/>
</dbReference>
<dbReference type="GO" id="GO:0015990">
    <property type="term" value="P:electron transport coupled proton transport"/>
    <property type="evidence" value="ECO:0007669"/>
    <property type="project" value="TreeGrafter"/>
</dbReference>
<feature type="transmembrane region" description="Helical" evidence="6">
    <location>
        <begin position="321"/>
        <end position="344"/>
    </location>
</feature>
<keyword evidence="4 6" id="KW-0472">Membrane</keyword>
<dbReference type="GO" id="GO:0008137">
    <property type="term" value="F:NADH dehydrogenase (ubiquinone) activity"/>
    <property type="evidence" value="ECO:0007669"/>
    <property type="project" value="InterPro"/>
</dbReference>